<proteinExistence type="predicted"/>
<dbReference type="InterPro" id="IPR001590">
    <property type="entry name" value="Peptidase_M12B"/>
</dbReference>
<comment type="caution">
    <text evidence="3">The sequence shown here is derived from an EMBL/GenBank/DDBJ whole genome shotgun (WGS) entry which is preliminary data.</text>
</comment>
<dbReference type="PANTHER" id="PTHR11905">
    <property type="entry name" value="ADAM A DISINTEGRIN AND METALLOPROTEASE DOMAIN"/>
    <property type="match status" value="1"/>
</dbReference>
<dbReference type="GO" id="GO:0046872">
    <property type="term" value="F:metal ion binding"/>
    <property type="evidence" value="ECO:0007669"/>
    <property type="project" value="UniProtKB-KW"/>
</dbReference>
<reference evidence="3 4" key="1">
    <citation type="submission" date="2017-03" db="EMBL/GenBank/DDBJ databases">
        <title>Genome Survey of Euroglyphus maynei.</title>
        <authorList>
            <person name="Arlian L.G."/>
            <person name="Morgan M.S."/>
            <person name="Rider S.D."/>
        </authorList>
    </citation>
    <scope>NUCLEOTIDE SEQUENCE [LARGE SCALE GENOMIC DNA]</scope>
    <source>
        <strain evidence="3">Arlian Lab</strain>
        <tissue evidence="3">Whole body</tissue>
    </source>
</reference>
<dbReference type="SUPFAM" id="SSF55486">
    <property type="entry name" value="Metalloproteases ('zincins'), catalytic domain"/>
    <property type="match status" value="1"/>
</dbReference>
<feature type="domain" description="Peptidase M12B" evidence="2">
    <location>
        <begin position="45"/>
        <end position="216"/>
    </location>
</feature>
<evidence type="ECO:0000313" key="3">
    <source>
        <dbReference type="EMBL" id="OTF77431.1"/>
    </source>
</evidence>
<evidence type="ECO:0000259" key="2">
    <source>
        <dbReference type="PROSITE" id="PS50215"/>
    </source>
</evidence>
<keyword evidence="1" id="KW-0862">Zinc</keyword>
<dbReference type="PROSITE" id="PS50215">
    <property type="entry name" value="ADAM_MEPRO"/>
    <property type="match status" value="1"/>
</dbReference>
<organism evidence="3 4">
    <name type="scientific">Euroglyphus maynei</name>
    <name type="common">Mayne's house dust mite</name>
    <dbReference type="NCBI Taxonomy" id="6958"/>
    <lineage>
        <taxon>Eukaryota</taxon>
        <taxon>Metazoa</taxon>
        <taxon>Ecdysozoa</taxon>
        <taxon>Arthropoda</taxon>
        <taxon>Chelicerata</taxon>
        <taxon>Arachnida</taxon>
        <taxon>Acari</taxon>
        <taxon>Acariformes</taxon>
        <taxon>Sarcoptiformes</taxon>
        <taxon>Astigmata</taxon>
        <taxon>Psoroptidia</taxon>
        <taxon>Analgoidea</taxon>
        <taxon>Pyroglyphidae</taxon>
        <taxon>Pyroglyphinae</taxon>
        <taxon>Euroglyphus</taxon>
    </lineage>
</organism>
<dbReference type="GO" id="GO:0007229">
    <property type="term" value="P:integrin-mediated signaling pathway"/>
    <property type="evidence" value="ECO:0007669"/>
    <property type="project" value="UniProtKB-KW"/>
</dbReference>
<dbReference type="GO" id="GO:0004222">
    <property type="term" value="F:metalloendopeptidase activity"/>
    <property type="evidence" value="ECO:0007669"/>
    <property type="project" value="InterPro"/>
</dbReference>
<keyword evidence="3" id="KW-0401">Integrin</keyword>
<dbReference type="InterPro" id="IPR024079">
    <property type="entry name" value="MetalloPept_cat_dom_sf"/>
</dbReference>
<feature type="active site" evidence="1">
    <location>
        <position position="143"/>
    </location>
</feature>
<dbReference type="OrthoDB" id="6511864at2759"/>
<protein>
    <submittedName>
        <fullName evidence="3">A disintegrin and metalloproteinase with thrombospondin motifs family protein</fullName>
    </submittedName>
</protein>
<dbReference type="AlphaFoldDB" id="A0A1Y3B980"/>
<feature type="binding site" evidence="1">
    <location>
        <position position="142"/>
    </location>
    <ligand>
        <name>Zn(2+)</name>
        <dbReference type="ChEBI" id="CHEBI:29105"/>
        <note>catalytic</note>
    </ligand>
</feature>
<name>A0A1Y3B980_EURMA</name>
<feature type="binding site" evidence="1">
    <location>
        <position position="146"/>
    </location>
    <ligand>
        <name>Zn(2+)</name>
        <dbReference type="ChEBI" id="CHEBI:29105"/>
        <note>catalytic</note>
    </ligand>
</feature>
<dbReference type="Pfam" id="PF01421">
    <property type="entry name" value="Reprolysin"/>
    <property type="match status" value="1"/>
</dbReference>
<gene>
    <name evidence="3" type="ORF">BLA29_000836</name>
</gene>
<dbReference type="EMBL" id="MUJZ01032590">
    <property type="protein sequence ID" value="OTF77431.1"/>
    <property type="molecule type" value="Genomic_DNA"/>
</dbReference>
<sequence>MALRGHVCADILVAQQPWPFQSNPPKLQGSLNSNNQNHDDNNYLNAMNALREFGHWIYNHTATEQSDLILILTGDDLCLDHHHPRTTNTSKQYESCSYSSVKGQSVVGGACRHRDHRQHRALNLAIVEDYGLKMDGLHTMAHELGHLLGAVHDGEWPLATIGGPGGANCRDGSPLIMSRDHPNNHQQLQTEWSKCTLEQFQHFFSTPQSICLFNEPTNKQIIS</sequence>
<comment type="caution">
    <text evidence="1">Lacks conserved residue(s) required for the propagation of feature annotation.</text>
</comment>
<dbReference type="GO" id="GO:0006509">
    <property type="term" value="P:membrane protein ectodomain proteolysis"/>
    <property type="evidence" value="ECO:0007669"/>
    <property type="project" value="TreeGrafter"/>
</dbReference>
<keyword evidence="4" id="KW-1185">Reference proteome</keyword>
<dbReference type="Proteomes" id="UP000194236">
    <property type="component" value="Unassembled WGS sequence"/>
</dbReference>
<accession>A0A1Y3B980</accession>
<feature type="binding site" evidence="1">
    <location>
        <position position="152"/>
    </location>
    <ligand>
        <name>Zn(2+)</name>
        <dbReference type="ChEBI" id="CHEBI:29105"/>
        <note>catalytic</note>
    </ligand>
</feature>
<evidence type="ECO:0000313" key="4">
    <source>
        <dbReference type="Proteomes" id="UP000194236"/>
    </source>
</evidence>
<dbReference type="Gene3D" id="3.40.390.10">
    <property type="entry name" value="Collagenase (Catalytic Domain)"/>
    <property type="match status" value="1"/>
</dbReference>
<keyword evidence="1" id="KW-0479">Metal-binding</keyword>
<evidence type="ECO:0000256" key="1">
    <source>
        <dbReference type="PROSITE-ProRule" id="PRU00276"/>
    </source>
</evidence>
<dbReference type="PANTHER" id="PTHR11905:SF249">
    <property type="entry name" value="SOL NARAE, ISOFORM C"/>
    <property type="match status" value="1"/>
</dbReference>